<dbReference type="RefSeq" id="WP_344625972.1">
    <property type="nucleotide sequence ID" value="NZ_BAAALD010000055.1"/>
</dbReference>
<keyword evidence="2" id="KW-1185">Reference proteome</keyword>
<organism evidence="1 2">
    <name type="scientific">Kitasatospora arboriphila</name>
    <dbReference type="NCBI Taxonomy" id="258052"/>
    <lineage>
        <taxon>Bacteria</taxon>
        <taxon>Bacillati</taxon>
        <taxon>Actinomycetota</taxon>
        <taxon>Actinomycetes</taxon>
        <taxon>Kitasatosporales</taxon>
        <taxon>Streptomycetaceae</taxon>
        <taxon>Kitasatospora</taxon>
    </lineage>
</organism>
<protein>
    <recommendedName>
        <fullName evidence="3">Regulatory protein</fullName>
    </recommendedName>
</protein>
<comment type="caution">
    <text evidence="1">The sequence shown here is derived from an EMBL/GenBank/DDBJ whole genome shotgun (WGS) entry which is preliminary data.</text>
</comment>
<dbReference type="EMBL" id="BAAALD010000055">
    <property type="protein sequence ID" value="GAA1101843.1"/>
    <property type="molecule type" value="Genomic_DNA"/>
</dbReference>
<accession>A0ABN1TTD1</accession>
<reference evidence="1 2" key="1">
    <citation type="journal article" date="2019" name="Int. J. Syst. Evol. Microbiol.">
        <title>The Global Catalogue of Microorganisms (GCM) 10K type strain sequencing project: providing services to taxonomists for standard genome sequencing and annotation.</title>
        <authorList>
            <consortium name="The Broad Institute Genomics Platform"/>
            <consortium name="The Broad Institute Genome Sequencing Center for Infectious Disease"/>
            <person name="Wu L."/>
            <person name="Ma J."/>
        </authorList>
    </citation>
    <scope>NUCLEOTIDE SEQUENCE [LARGE SCALE GENOMIC DNA]</scope>
    <source>
        <strain evidence="1 2">JCM 13002</strain>
    </source>
</reference>
<proteinExistence type="predicted"/>
<evidence type="ECO:0000313" key="2">
    <source>
        <dbReference type="Proteomes" id="UP001499987"/>
    </source>
</evidence>
<name>A0ABN1TTD1_9ACTN</name>
<evidence type="ECO:0000313" key="1">
    <source>
        <dbReference type="EMBL" id="GAA1101843.1"/>
    </source>
</evidence>
<gene>
    <name evidence="1" type="ORF">GCM10009663_50630</name>
</gene>
<dbReference type="Proteomes" id="UP001499987">
    <property type="component" value="Unassembled WGS sequence"/>
</dbReference>
<evidence type="ECO:0008006" key="3">
    <source>
        <dbReference type="Google" id="ProtNLM"/>
    </source>
</evidence>
<sequence>MRFIPVDTTGALVMVAQEPRPKLKNRQTGEMALDTETGAPLMTIDVTFVANGQADILSLTVPQPGIPEGLAPGTLVALTKLIARPWENEFNGQKRSGIAFRAEAVTATMPLAFAGAQG</sequence>